<dbReference type="Proteomes" id="UP000008068">
    <property type="component" value="Unassembled WGS sequence"/>
</dbReference>
<evidence type="ECO:0000313" key="3">
    <source>
        <dbReference type="EMBL" id="EGT59287.1"/>
    </source>
</evidence>
<keyword evidence="4" id="KW-1185">Reference proteome</keyword>
<dbReference type="HOGENOM" id="CLU_1504765_0_0_1"/>
<feature type="region of interest" description="Disordered" evidence="2">
    <location>
        <begin position="1"/>
        <end position="25"/>
    </location>
</feature>
<reference evidence="4" key="1">
    <citation type="submission" date="2011-07" db="EMBL/GenBank/DDBJ databases">
        <authorList>
            <consortium name="Caenorhabditis brenneri Sequencing and Analysis Consortium"/>
            <person name="Wilson R.K."/>
        </authorList>
    </citation>
    <scope>NUCLEOTIDE SEQUENCE [LARGE SCALE GENOMIC DNA]</scope>
    <source>
        <strain evidence="4">PB2801</strain>
    </source>
</reference>
<dbReference type="EMBL" id="GL379795">
    <property type="protein sequence ID" value="EGT59287.1"/>
    <property type="molecule type" value="Genomic_DNA"/>
</dbReference>
<dbReference type="AlphaFoldDB" id="G0MHN4"/>
<gene>
    <name evidence="3" type="ORF">CAEBREN_13159</name>
</gene>
<keyword evidence="1" id="KW-0175">Coiled coil</keyword>
<dbReference type="InParanoid" id="G0MHN4"/>
<feature type="coiled-coil region" evidence="1">
    <location>
        <begin position="83"/>
        <end position="145"/>
    </location>
</feature>
<evidence type="ECO:0000313" key="4">
    <source>
        <dbReference type="Proteomes" id="UP000008068"/>
    </source>
</evidence>
<feature type="compositionally biased region" description="Polar residues" evidence="2">
    <location>
        <begin position="1"/>
        <end position="23"/>
    </location>
</feature>
<organism evidence="4">
    <name type="scientific">Caenorhabditis brenneri</name>
    <name type="common">Nematode worm</name>
    <dbReference type="NCBI Taxonomy" id="135651"/>
    <lineage>
        <taxon>Eukaryota</taxon>
        <taxon>Metazoa</taxon>
        <taxon>Ecdysozoa</taxon>
        <taxon>Nematoda</taxon>
        <taxon>Chromadorea</taxon>
        <taxon>Rhabditida</taxon>
        <taxon>Rhabditina</taxon>
        <taxon>Rhabditomorpha</taxon>
        <taxon>Rhabditoidea</taxon>
        <taxon>Rhabditidae</taxon>
        <taxon>Peloderinae</taxon>
        <taxon>Caenorhabditis</taxon>
    </lineage>
</organism>
<protein>
    <submittedName>
        <fullName evidence="3">Uncharacterized protein</fullName>
    </submittedName>
</protein>
<proteinExistence type="predicted"/>
<accession>G0MHN4</accession>
<name>G0MHN4_CAEBE</name>
<sequence length="179" mass="20522">MSFARNNQIISESFQQTPANYSEHSIREKTARDIEKIQMPHLRDQTPALVGTGPTVGLGANFERMKEEISKKDRTIIRLHSEKSQLEEANLAHTSRIRDLQDNSLLNRNENEQLKNKFNKLNEAIVKLQKEVERKQHELPNLGSNNQEGVAMQKYVNFVLHGLGNLIELVQSDNTDRGH</sequence>
<evidence type="ECO:0000256" key="2">
    <source>
        <dbReference type="SAM" id="MobiDB-lite"/>
    </source>
</evidence>
<evidence type="ECO:0000256" key="1">
    <source>
        <dbReference type="SAM" id="Coils"/>
    </source>
</evidence>